<evidence type="ECO:0000313" key="2">
    <source>
        <dbReference type="EMBL" id="ROQ22365.1"/>
    </source>
</evidence>
<dbReference type="STRING" id="584787.GCA_001247655_00910"/>
<dbReference type="EMBL" id="RJUL01000010">
    <property type="protein sequence ID" value="ROQ22365.1"/>
    <property type="molecule type" value="Genomic_DNA"/>
</dbReference>
<organism evidence="2 3">
    <name type="scientific">Gallaecimonas pentaromativorans</name>
    <dbReference type="NCBI Taxonomy" id="584787"/>
    <lineage>
        <taxon>Bacteria</taxon>
        <taxon>Pseudomonadati</taxon>
        <taxon>Pseudomonadota</taxon>
        <taxon>Gammaproteobacteria</taxon>
        <taxon>Enterobacterales</taxon>
        <taxon>Gallaecimonadaceae</taxon>
        <taxon>Gallaecimonas</taxon>
    </lineage>
</organism>
<dbReference type="PROSITE" id="PS00409">
    <property type="entry name" value="PROKAR_NTER_METHYL"/>
    <property type="match status" value="1"/>
</dbReference>
<comment type="caution">
    <text evidence="2">The sequence shown here is derived from an EMBL/GenBank/DDBJ whole genome shotgun (WGS) entry which is preliminary data.</text>
</comment>
<dbReference type="Pfam" id="PF07963">
    <property type="entry name" value="N_methyl"/>
    <property type="match status" value="1"/>
</dbReference>
<gene>
    <name evidence="2" type="ORF">EDC28_1104</name>
</gene>
<evidence type="ECO:0000313" key="3">
    <source>
        <dbReference type="Proteomes" id="UP000268033"/>
    </source>
</evidence>
<dbReference type="RefSeq" id="WP_123422334.1">
    <property type="nucleotide sequence ID" value="NZ_RJUL01000010.1"/>
</dbReference>
<proteinExistence type="predicted"/>
<name>A0A3N1P1N8_9GAMM</name>
<dbReference type="Proteomes" id="UP000268033">
    <property type="component" value="Unassembled WGS sequence"/>
</dbReference>
<dbReference type="AlphaFoldDB" id="A0A3N1P1N8"/>
<protein>
    <submittedName>
        <fullName evidence="2">Prepilin-type N-terminal cleavage/methylation domain-containing protein</fullName>
    </submittedName>
</protein>
<accession>A0A3N1P1N8</accession>
<dbReference type="GO" id="GO:0016020">
    <property type="term" value="C:membrane"/>
    <property type="evidence" value="ECO:0007669"/>
    <property type="project" value="UniProtKB-SubCell"/>
</dbReference>
<keyword evidence="3" id="KW-1185">Reference proteome</keyword>
<dbReference type="InterPro" id="IPR016419">
    <property type="entry name" value="Prepilin_Pept-dep_B_prd"/>
</dbReference>
<evidence type="ECO:0000256" key="1">
    <source>
        <dbReference type="ARBA" id="ARBA00004167"/>
    </source>
</evidence>
<sequence>MPLTSRMRQTGMTLVELMVAMSMGLVVILAATTLFSATVGASSISARMTVLRSDLNIVANMITSDLRRAGYTANATDTFGKVACTSDYETNCPFAFKASRDITSSCVVARMDSNDNGTLDVNKDEVRGYLFNNQMVHFVTSWNGAPGCSAVNTKEAMALPDDLTVNALTFTYQSGATGTGIRSVLVSISGYNGRTPELKMTISQEVRLRNDDI</sequence>
<dbReference type="NCBIfam" id="TIGR02532">
    <property type="entry name" value="IV_pilin_GFxxxE"/>
    <property type="match status" value="1"/>
</dbReference>
<dbReference type="PIRSF" id="PIRSF004525">
    <property type="entry name" value="Pilin_peptidase-dep_B_prd"/>
    <property type="match status" value="1"/>
</dbReference>
<dbReference type="InterPro" id="IPR012902">
    <property type="entry name" value="N_methyl_site"/>
</dbReference>
<comment type="subcellular location">
    <subcellularLocation>
        <location evidence="1">Membrane</location>
        <topology evidence="1">Single-pass membrane protein</topology>
    </subcellularLocation>
</comment>
<reference evidence="2 3" key="1">
    <citation type="submission" date="2018-11" db="EMBL/GenBank/DDBJ databases">
        <title>Genomic Encyclopedia of Type Strains, Phase IV (KMG-IV): sequencing the most valuable type-strain genomes for metagenomic binning, comparative biology and taxonomic classification.</title>
        <authorList>
            <person name="Goeker M."/>
        </authorList>
    </citation>
    <scope>NUCLEOTIDE SEQUENCE [LARGE SCALE GENOMIC DNA]</scope>
    <source>
        <strain evidence="2 3">DSM 21945</strain>
    </source>
</reference>